<proteinExistence type="predicted"/>
<dbReference type="GO" id="GO:0005524">
    <property type="term" value="F:ATP binding"/>
    <property type="evidence" value="ECO:0007669"/>
    <property type="project" value="UniProtKB-KW"/>
</dbReference>
<evidence type="ECO:0000256" key="1">
    <source>
        <dbReference type="ARBA" id="ARBA00022448"/>
    </source>
</evidence>
<name>A0A9D2SJ17_9FIRM</name>
<feature type="domain" description="ABC transporter" evidence="4">
    <location>
        <begin position="2"/>
        <end position="229"/>
    </location>
</feature>
<dbReference type="InterPro" id="IPR027417">
    <property type="entry name" value="P-loop_NTPase"/>
</dbReference>
<gene>
    <name evidence="5" type="ORF">H9935_05360</name>
</gene>
<dbReference type="Gene3D" id="3.40.50.300">
    <property type="entry name" value="P-loop containing nucleotide triphosphate hydrolases"/>
    <property type="match status" value="1"/>
</dbReference>
<comment type="caution">
    <text evidence="5">The sequence shown here is derived from an EMBL/GenBank/DDBJ whole genome shotgun (WGS) entry which is preliminary data.</text>
</comment>
<dbReference type="SUPFAM" id="SSF52540">
    <property type="entry name" value="P-loop containing nucleoside triphosphate hydrolases"/>
    <property type="match status" value="1"/>
</dbReference>
<reference evidence="5" key="2">
    <citation type="submission" date="2021-04" db="EMBL/GenBank/DDBJ databases">
        <authorList>
            <person name="Gilroy R."/>
        </authorList>
    </citation>
    <scope>NUCLEOTIDE SEQUENCE</scope>
    <source>
        <strain evidence="5">ChiSxjej6B18-287</strain>
    </source>
</reference>
<dbReference type="PANTHER" id="PTHR42781:SF4">
    <property type="entry name" value="SPERMIDINE_PUTRESCINE IMPORT ATP-BINDING PROTEIN POTA"/>
    <property type="match status" value="1"/>
</dbReference>
<dbReference type="Pfam" id="PF00005">
    <property type="entry name" value="ABC_tran"/>
    <property type="match status" value="1"/>
</dbReference>
<dbReference type="GO" id="GO:0016887">
    <property type="term" value="F:ATP hydrolysis activity"/>
    <property type="evidence" value="ECO:0007669"/>
    <property type="project" value="InterPro"/>
</dbReference>
<evidence type="ECO:0000256" key="2">
    <source>
        <dbReference type="ARBA" id="ARBA00022741"/>
    </source>
</evidence>
<organism evidence="5 6">
    <name type="scientific">Candidatus Blautia merdigallinarum</name>
    <dbReference type="NCBI Taxonomy" id="2838495"/>
    <lineage>
        <taxon>Bacteria</taxon>
        <taxon>Bacillati</taxon>
        <taxon>Bacillota</taxon>
        <taxon>Clostridia</taxon>
        <taxon>Lachnospirales</taxon>
        <taxon>Lachnospiraceae</taxon>
        <taxon>Blautia</taxon>
    </lineage>
</organism>
<evidence type="ECO:0000313" key="5">
    <source>
        <dbReference type="EMBL" id="HJC10228.1"/>
    </source>
</evidence>
<reference evidence="5" key="1">
    <citation type="journal article" date="2021" name="PeerJ">
        <title>Extensive microbial diversity within the chicken gut microbiome revealed by metagenomics and culture.</title>
        <authorList>
            <person name="Gilroy R."/>
            <person name="Ravi A."/>
            <person name="Getino M."/>
            <person name="Pursley I."/>
            <person name="Horton D.L."/>
            <person name="Alikhan N.F."/>
            <person name="Baker D."/>
            <person name="Gharbi K."/>
            <person name="Hall N."/>
            <person name="Watson M."/>
            <person name="Adriaenssens E.M."/>
            <person name="Foster-Nyarko E."/>
            <person name="Jarju S."/>
            <person name="Secka A."/>
            <person name="Antonio M."/>
            <person name="Oren A."/>
            <person name="Chaudhuri R.R."/>
            <person name="La Ragione R."/>
            <person name="Hildebrand F."/>
            <person name="Pallen M.J."/>
        </authorList>
    </citation>
    <scope>NUCLEOTIDE SEQUENCE</scope>
    <source>
        <strain evidence="5">ChiSxjej6B18-287</strain>
    </source>
</reference>
<keyword evidence="1" id="KW-0813">Transport</keyword>
<protein>
    <submittedName>
        <fullName evidence="5">ATP-binding cassette domain-containing protein</fullName>
    </submittedName>
</protein>
<dbReference type="PANTHER" id="PTHR42781">
    <property type="entry name" value="SPERMIDINE/PUTRESCINE IMPORT ATP-BINDING PROTEIN POTA"/>
    <property type="match status" value="1"/>
</dbReference>
<accession>A0A9D2SJ17</accession>
<evidence type="ECO:0000313" key="6">
    <source>
        <dbReference type="Proteomes" id="UP000823893"/>
    </source>
</evidence>
<dbReference type="InterPro" id="IPR050093">
    <property type="entry name" value="ABC_SmlMolc_Importer"/>
</dbReference>
<evidence type="ECO:0000259" key="4">
    <source>
        <dbReference type="PROSITE" id="PS50893"/>
    </source>
</evidence>
<dbReference type="EMBL" id="DWWV01000061">
    <property type="protein sequence ID" value="HJC10228.1"/>
    <property type="molecule type" value="Genomic_DNA"/>
</dbReference>
<dbReference type="InterPro" id="IPR003593">
    <property type="entry name" value="AAA+_ATPase"/>
</dbReference>
<sequence>MSLYVDIEKKFKGFTLKVKFRTEEGILGILGASGCGKSMTLKCIAGILTPDRGRIVLNDRILYDSEKKINLKPQKRKVGYLFQDYALFPNKTVEENVCCTLKKKDWQEGRKWIRFFRLDGLEKLYPHQLSGGQKQRTAFARMMAARPELLLLDEPFSALDAHLREKLQAELSGILKKLGRDTILVTHSRDEAYRLCQKLMIMDCGKKVCQGNTKEIFDEPVYLEAAQITGCKNFSPVKKVDERHFLAQDWGIFLQEACPVKEADYVGIRAHYFTPAQEEGENIFPLCRAEITESPFEIYVTFFTGKEKAGTEPLWWKISKETWYGEMKEQLPPFVRISPGNLMFLKTKED</sequence>
<dbReference type="Proteomes" id="UP000823893">
    <property type="component" value="Unassembled WGS sequence"/>
</dbReference>
<keyword evidence="3 5" id="KW-0067">ATP-binding</keyword>
<evidence type="ECO:0000256" key="3">
    <source>
        <dbReference type="ARBA" id="ARBA00022840"/>
    </source>
</evidence>
<dbReference type="SMART" id="SM00382">
    <property type="entry name" value="AAA"/>
    <property type="match status" value="1"/>
</dbReference>
<dbReference type="InterPro" id="IPR003439">
    <property type="entry name" value="ABC_transporter-like_ATP-bd"/>
</dbReference>
<keyword evidence="2" id="KW-0547">Nucleotide-binding</keyword>
<dbReference type="PROSITE" id="PS50893">
    <property type="entry name" value="ABC_TRANSPORTER_2"/>
    <property type="match status" value="1"/>
</dbReference>
<dbReference type="AlphaFoldDB" id="A0A9D2SJ17"/>